<evidence type="ECO:0000313" key="4">
    <source>
        <dbReference type="EMBL" id="EFJ45728.1"/>
    </source>
</evidence>
<dbReference type="AlphaFoldDB" id="D8U3C4"/>
<sequence length="757" mass="76412">MTAGAGVAFVLSGLFGPLPIVSTFASWIHACITYVHSIKELQQLGIGSASVKNSHALMEVLLLSIWKVMNVKQHVPDHPCVLLWVRGDTTHVTEDSVGKTVLSWSDTYFAQVVPLHAAPSCPSGFRPKECKFKVQQRGKTLAKTALVDMTKYCSDTGQAREQTVSLPLQPSGTLYFVISTAPASEQQQQQHQQQQHLNEDRPSSQSFLKNLMRVSLSPGVGGGGGGGGSAMATSVTGGSDGGCGAGGGGSPALFPDSGGRQGHNQVQDAVNCAAKYGGAAAGAVSALAAAVAPTVSSGQVRAWGATPVPDTVASTPDGDGDRPSTSGRGQHHQRKPSGGPAGTWVGGLAAAAAASGGKTPSPQQDLGADGGYEKSHGLGVFKRKTGTGGGGSANKPGTTAFAAASGAAAAATAAVTSAIVPRRNGGGGGSTPAAAAAAALHSRLSSLRKSDSESIIPQAAAVTIDLRASWDEQAERSLSQAVLTAGGGAGAGRRVRASGSGYASAVVAASQRAIHSFTGTTPVAGGRGPGPMSSPLNVQLPPAVLDSVRNLARPSGAASTCSDIVASAGKGGGGGGGAAVGGGGGWGTWLRSGLGWGRSSNHSVARTSTGAISQVSLANGGAAAAGEYGGGGAGGEMSALEAAIMGATEAVELRELALDLLHEREEWRSRALAAQDALGRAQTARGSALREAQRLELRLRQYQDELGRRTDGSLLQELVEAKVRIADLANENMKLRRQITHMGPLFYDDSGDDDGRA</sequence>
<evidence type="ECO:0000256" key="1">
    <source>
        <dbReference type="SAM" id="Coils"/>
    </source>
</evidence>
<dbReference type="InterPro" id="IPR019448">
    <property type="entry name" value="NT-C2"/>
</dbReference>
<dbReference type="KEGG" id="vcn:VOLCADRAFT_93892"/>
<dbReference type="EMBL" id="GL378355">
    <property type="protein sequence ID" value="EFJ45728.1"/>
    <property type="molecule type" value="Genomic_DNA"/>
</dbReference>
<feature type="region of interest" description="Disordered" evidence="2">
    <location>
        <begin position="296"/>
        <end position="393"/>
    </location>
</feature>
<name>D8U3C4_VOLCA</name>
<reference evidence="4 5" key="1">
    <citation type="journal article" date="2010" name="Science">
        <title>Genomic analysis of organismal complexity in the multicellular green alga Volvox carteri.</title>
        <authorList>
            <person name="Prochnik S.E."/>
            <person name="Umen J."/>
            <person name="Nedelcu A.M."/>
            <person name="Hallmann A."/>
            <person name="Miller S.M."/>
            <person name="Nishii I."/>
            <person name="Ferris P."/>
            <person name="Kuo A."/>
            <person name="Mitros T."/>
            <person name="Fritz-Laylin L.K."/>
            <person name="Hellsten U."/>
            <person name="Chapman J."/>
            <person name="Simakov O."/>
            <person name="Rensing S.A."/>
            <person name="Terry A."/>
            <person name="Pangilinan J."/>
            <person name="Kapitonov V."/>
            <person name="Jurka J."/>
            <person name="Salamov A."/>
            <person name="Shapiro H."/>
            <person name="Schmutz J."/>
            <person name="Grimwood J."/>
            <person name="Lindquist E."/>
            <person name="Lucas S."/>
            <person name="Grigoriev I.V."/>
            <person name="Schmitt R."/>
            <person name="Kirk D."/>
            <person name="Rokhsar D.S."/>
        </authorList>
    </citation>
    <scope>NUCLEOTIDE SEQUENCE [LARGE SCALE GENOMIC DNA]</scope>
    <source>
        <strain evidence="5">f. Nagariensis / Eve</strain>
    </source>
</reference>
<feature type="region of interest" description="Disordered" evidence="2">
    <location>
        <begin position="183"/>
        <end position="203"/>
    </location>
</feature>
<organism evidence="5">
    <name type="scientific">Volvox carteri f. nagariensis</name>
    <dbReference type="NCBI Taxonomy" id="3068"/>
    <lineage>
        <taxon>Eukaryota</taxon>
        <taxon>Viridiplantae</taxon>
        <taxon>Chlorophyta</taxon>
        <taxon>core chlorophytes</taxon>
        <taxon>Chlorophyceae</taxon>
        <taxon>CS clade</taxon>
        <taxon>Chlamydomonadales</taxon>
        <taxon>Volvocaceae</taxon>
        <taxon>Volvox</taxon>
    </lineage>
</organism>
<evidence type="ECO:0000256" key="2">
    <source>
        <dbReference type="SAM" id="MobiDB-lite"/>
    </source>
</evidence>
<feature type="compositionally biased region" description="Low complexity" evidence="2">
    <location>
        <begin position="186"/>
        <end position="196"/>
    </location>
</feature>
<keyword evidence="1" id="KW-0175">Coiled coil</keyword>
<dbReference type="PROSITE" id="PS51840">
    <property type="entry name" value="C2_NT"/>
    <property type="match status" value="1"/>
</dbReference>
<feature type="region of interest" description="Disordered" evidence="2">
    <location>
        <begin position="242"/>
        <end position="264"/>
    </location>
</feature>
<feature type="compositionally biased region" description="Low complexity" evidence="2">
    <location>
        <begin position="346"/>
        <end position="357"/>
    </location>
</feature>
<dbReference type="InParanoid" id="D8U3C4"/>
<feature type="domain" description="C2 NT-type" evidence="3">
    <location>
        <begin position="49"/>
        <end position="189"/>
    </location>
</feature>
<evidence type="ECO:0000313" key="5">
    <source>
        <dbReference type="Proteomes" id="UP000001058"/>
    </source>
</evidence>
<gene>
    <name evidence="4" type="ORF">VOLCADRAFT_93892</name>
</gene>
<dbReference type="RefSeq" id="XP_002953129.1">
    <property type="nucleotide sequence ID" value="XM_002953083.1"/>
</dbReference>
<accession>D8U3C4</accession>
<dbReference type="Proteomes" id="UP000001058">
    <property type="component" value="Unassembled WGS sequence"/>
</dbReference>
<dbReference type="OrthoDB" id="537202at2759"/>
<proteinExistence type="predicted"/>
<protein>
    <recommendedName>
        <fullName evidence="3">C2 NT-type domain-containing protein</fullName>
    </recommendedName>
</protein>
<feature type="coiled-coil region" evidence="1">
    <location>
        <begin position="685"/>
        <end position="738"/>
    </location>
</feature>
<evidence type="ECO:0000259" key="3">
    <source>
        <dbReference type="PROSITE" id="PS51840"/>
    </source>
</evidence>
<dbReference type="GeneID" id="9622210"/>
<keyword evidence="5" id="KW-1185">Reference proteome</keyword>